<dbReference type="Gene3D" id="2.60.40.1190">
    <property type="match status" value="1"/>
</dbReference>
<accession>A0ABS1KL76</accession>
<name>A0ABS1KL76_9BACT</name>
<feature type="domain" description="Sialidase" evidence="2">
    <location>
        <begin position="141"/>
        <end position="224"/>
    </location>
</feature>
<dbReference type="Gene3D" id="2.120.10.10">
    <property type="match status" value="2"/>
</dbReference>
<dbReference type="InterPro" id="IPR011040">
    <property type="entry name" value="Sialidase"/>
</dbReference>
<evidence type="ECO:0000313" key="3">
    <source>
        <dbReference type="EMBL" id="MBL0739992.1"/>
    </source>
</evidence>
<protein>
    <submittedName>
        <fullName evidence="3">Exo-alpha-sialidase</fullName>
    </submittedName>
</protein>
<sequence>MVDALHFLFTLCLLTSCLCEGQSLSSAARAEKEPAVEGIRMAWDFSTRRQVSPVAARNSGYARLVVLPDKTWFCVFESDGVVLGAKSLDDGNTWTAASLISPKERGMASAVPDVLVLDDGSVLVSYNMRPPGNNTDTTRHFSIRTKRSVDGGTTWSETVELYRAGHEFKNGCWEPAQIQLPSGEVQLFIANEGPYTKSNEQEITMFRSRDRGASWSKGEQVSFSKGYRDGMPAPLLLNGSQEVLVAIEDNGIQPPAFKPSILRMQNTKDLSLKSIDATNPNRAQAFEGKNKLPSVKYGGAPYIRQLPSGEIILSYQSNERRKDDVWDRSDMVVAIGSNDGRNFTRKSIPFYIADPTKTSLWNSISVVNDSTVVALGSTNAYADNTAVWMIKGHIVHELSARPKNAPLTEKQKQHVFIGGYGKTQMTMNVQWDDNALHGQIQVKDEHVFSGTGDPVHDGIRVLLDPQNISTTAPAPGIFALTLFADGKMLFEQGKDGHWTPQHTTGIQTSITKTADGYQANVSIPWNLVQGRPPLNSRIGFHAVLLETTTGKTLDYTEPMAGNITDAPYSWSTLRLVK</sequence>
<dbReference type="Pfam" id="PF13088">
    <property type="entry name" value="BNR_2"/>
    <property type="match status" value="1"/>
</dbReference>
<dbReference type="Pfam" id="PF06452">
    <property type="entry name" value="CBM9_1"/>
    <property type="match status" value="1"/>
</dbReference>
<organism evidence="3 4">
    <name type="scientific">Chryseolinea lacunae</name>
    <dbReference type="NCBI Taxonomy" id="2801331"/>
    <lineage>
        <taxon>Bacteria</taxon>
        <taxon>Pseudomonadati</taxon>
        <taxon>Bacteroidota</taxon>
        <taxon>Cytophagia</taxon>
        <taxon>Cytophagales</taxon>
        <taxon>Fulvivirgaceae</taxon>
        <taxon>Chryseolinea</taxon>
    </lineage>
</organism>
<dbReference type="PANTHER" id="PTHR38792">
    <property type="entry name" value="BNR/ASP-BOX REPEAT DOMAIN PROTEIN (AFU_ORTHOLOGUE AFUA_7G06430)-RELATED"/>
    <property type="match status" value="1"/>
</dbReference>
<evidence type="ECO:0000259" key="1">
    <source>
        <dbReference type="Pfam" id="PF06452"/>
    </source>
</evidence>
<dbReference type="CDD" id="cd15482">
    <property type="entry name" value="Sialidase_non-viral"/>
    <property type="match status" value="2"/>
</dbReference>
<dbReference type="Proteomes" id="UP000613030">
    <property type="component" value="Unassembled WGS sequence"/>
</dbReference>
<gene>
    <name evidence="3" type="ORF">JI741_02125</name>
</gene>
<dbReference type="InterPro" id="IPR010502">
    <property type="entry name" value="Carb-bd_dom_fam9"/>
</dbReference>
<dbReference type="EMBL" id="JAERRB010000001">
    <property type="protein sequence ID" value="MBL0739992.1"/>
    <property type="molecule type" value="Genomic_DNA"/>
</dbReference>
<dbReference type="SUPFAM" id="SSF49344">
    <property type="entry name" value="CBD9-like"/>
    <property type="match status" value="1"/>
</dbReference>
<comment type="caution">
    <text evidence="3">The sequence shown here is derived from an EMBL/GenBank/DDBJ whole genome shotgun (WGS) entry which is preliminary data.</text>
</comment>
<dbReference type="InterPro" id="IPR036278">
    <property type="entry name" value="Sialidase_sf"/>
</dbReference>
<dbReference type="SUPFAM" id="SSF50939">
    <property type="entry name" value="Sialidases"/>
    <property type="match status" value="1"/>
</dbReference>
<dbReference type="RefSeq" id="WP_202006951.1">
    <property type="nucleotide sequence ID" value="NZ_JAERRB010000001.1"/>
</dbReference>
<evidence type="ECO:0000313" key="4">
    <source>
        <dbReference type="Proteomes" id="UP000613030"/>
    </source>
</evidence>
<reference evidence="3 4" key="1">
    <citation type="submission" date="2021-01" db="EMBL/GenBank/DDBJ databases">
        <title>Chryseolinea sp. Jin1 Genome sequencing and assembly.</title>
        <authorList>
            <person name="Kim I."/>
        </authorList>
    </citation>
    <scope>NUCLEOTIDE SEQUENCE [LARGE SCALE GENOMIC DNA]</scope>
    <source>
        <strain evidence="3 4">Jin1</strain>
    </source>
</reference>
<proteinExistence type="predicted"/>
<evidence type="ECO:0000259" key="2">
    <source>
        <dbReference type="Pfam" id="PF13088"/>
    </source>
</evidence>
<feature type="domain" description="Carbohydrate-binding" evidence="1">
    <location>
        <begin position="423"/>
        <end position="550"/>
    </location>
</feature>
<keyword evidence="4" id="KW-1185">Reference proteome</keyword>
<dbReference type="PANTHER" id="PTHR38792:SF3">
    <property type="entry name" value="BNR_ASP-BOX REPEAT DOMAIN PROTEIN (AFU_ORTHOLOGUE AFUA_7G06430)-RELATED"/>
    <property type="match status" value="1"/>
</dbReference>